<feature type="non-terminal residue" evidence="2">
    <location>
        <position position="85"/>
    </location>
</feature>
<dbReference type="EMBL" id="AUZX01007130">
    <property type="protein sequence ID" value="EQD60724.1"/>
    <property type="molecule type" value="Genomic_DNA"/>
</dbReference>
<dbReference type="GO" id="GO:0006402">
    <property type="term" value="P:mRNA catabolic process"/>
    <property type="evidence" value="ECO:0007669"/>
    <property type="project" value="InterPro"/>
</dbReference>
<dbReference type="Pfam" id="PF03725">
    <property type="entry name" value="RNase_PH_C"/>
    <property type="match status" value="1"/>
</dbReference>
<dbReference type="AlphaFoldDB" id="T1C628"/>
<dbReference type="GO" id="GO:0003723">
    <property type="term" value="F:RNA binding"/>
    <property type="evidence" value="ECO:0007669"/>
    <property type="project" value="InterPro"/>
</dbReference>
<evidence type="ECO:0000259" key="1">
    <source>
        <dbReference type="Pfam" id="PF03725"/>
    </source>
</evidence>
<sequence>PVAGVAMGLIKEGDRVAILSDILGVEDHLGDMDFKVTGTLQGITAVQMDIKISGITLALMKEALEQARQGRLHILAKMNETLSAT</sequence>
<accession>T1C628</accession>
<comment type="caution">
    <text evidence="2">The sequence shown here is derived from an EMBL/GenBank/DDBJ whole genome shotgun (WGS) entry which is preliminary data.</text>
</comment>
<organism evidence="2">
    <name type="scientific">mine drainage metagenome</name>
    <dbReference type="NCBI Taxonomy" id="410659"/>
    <lineage>
        <taxon>unclassified sequences</taxon>
        <taxon>metagenomes</taxon>
        <taxon>ecological metagenomes</taxon>
    </lineage>
</organism>
<reference evidence="2" key="1">
    <citation type="submission" date="2013-08" db="EMBL/GenBank/DDBJ databases">
        <authorList>
            <person name="Mendez C."/>
            <person name="Richter M."/>
            <person name="Ferrer M."/>
            <person name="Sanchez J."/>
        </authorList>
    </citation>
    <scope>NUCLEOTIDE SEQUENCE</scope>
</reference>
<protein>
    <submittedName>
        <fullName evidence="2">Exoribonuclease, phosphorolytic domain protein 2 domain protein</fullName>
    </submittedName>
</protein>
<dbReference type="InterPro" id="IPR015847">
    <property type="entry name" value="ExoRNase_PH_dom2"/>
</dbReference>
<dbReference type="InterPro" id="IPR027408">
    <property type="entry name" value="PNPase/RNase_PH_dom_sf"/>
</dbReference>
<dbReference type="GO" id="GO:0004654">
    <property type="term" value="F:polyribonucleotide nucleotidyltransferase activity"/>
    <property type="evidence" value="ECO:0007669"/>
    <property type="project" value="InterPro"/>
</dbReference>
<dbReference type="Gene3D" id="3.30.230.70">
    <property type="entry name" value="GHMP Kinase, N-terminal domain"/>
    <property type="match status" value="1"/>
</dbReference>
<feature type="domain" description="Exoribonuclease phosphorolytic" evidence="1">
    <location>
        <begin position="1"/>
        <end position="69"/>
    </location>
</feature>
<evidence type="ECO:0000313" key="2">
    <source>
        <dbReference type="EMBL" id="EQD60724.1"/>
    </source>
</evidence>
<dbReference type="GO" id="GO:0000175">
    <property type="term" value="F:3'-5'-RNA exonuclease activity"/>
    <property type="evidence" value="ECO:0007669"/>
    <property type="project" value="TreeGrafter"/>
</dbReference>
<feature type="non-terminal residue" evidence="2">
    <location>
        <position position="1"/>
    </location>
</feature>
<dbReference type="InterPro" id="IPR036345">
    <property type="entry name" value="ExoRNase_PH_dom2_sf"/>
</dbReference>
<dbReference type="GO" id="GO:0005829">
    <property type="term" value="C:cytosol"/>
    <property type="evidence" value="ECO:0007669"/>
    <property type="project" value="TreeGrafter"/>
</dbReference>
<dbReference type="PANTHER" id="PTHR11252:SF0">
    <property type="entry name" value="POLYRIBONUCLEOTIDE NUCLEOTIDYLTRANSFERASE 1, MITOCHONDRIAL"/>
    <property type="match status" value="1"/>
</dbReference>
<proteinExistence type="predicted"/>
<name>T1C628_9ZZZZ</name>
<dbReference type="SUPFAM" id="SSF55666">
    <property type="entry name" value="Ribonuclease PH domain 2-like"/>
    <property type="match status" value="1"/>
</dbReference>
<gene>
    <name evidence="2" type="ORF">B1A_10013</name>
</gene>
<dbReference type="InterPro" id="IPR012162">
    <property type="entry name" value="PNPase"/>
</dbReference>
<dbReference type="PANTHER" id="PTHR11252">
    <property type="entry name" value="POLYRIBONUCLEOTIDE NUCLEOTIDYLTRANSFERASE"/>
    <property type="match status" value="1"/>
</dbReference>
<reference evidence="2" key="2">
    <citation type="journal article" date="2014" name="ISME J.">
        <title>Microbial stratification in low pH oxic and suboxic macroscopic growths along an acid mine drainage.</title>
        <authorList>
            <person name="Mendez-Garcia C."/>
            <person name="Mesa V."/>
            <person name="Sprenger R.R."/>
            <person name="Richter M."/>
            <person name="Diez M.S."/>
            <person name="Solano J."/>
            <person name="Bargiela R."/>
            <person name="Golyshina O.V."/>
            <person name="Manteca A."/>
            <person name="Ramos J.L."/>
            <person name="Gallego J.R."/>
            <person name="Llorente I."/>
            <person name="Martins Dos Santos V.A."/>
            <person name="Jensen O.N."/>
            <person name="Pelaez A.I."/>
            <person name="Sanchez J."/>
            <person name="Ferrer M."/>
        </authorList>
    </citation>
    <scope>NUCLEOTIDE SEQUENCE</scope>
</reference>